<keyword evidence="7 10" id="KW-1133">Transmembrane helix</keyword>
<evidence type="ECO:0000256" key="4">
    <source>
        <dbReference type="ARBA" id="ARBA00022692"/>
    </source>
</evidence>
<dbReference type="Proteomes" id="UP000270343">
    <property type="component" value="Unassembled WGS sequence"/>
</dbReference>
<dbReference type="AlphaFoldDB" id="A0A3B0BQC1"/>
<dbReference type="GO" id="GO:0008360">
    <property type="term" value="P:regulation of cell shape"/>
    <property type="evidence" value="ECO:0007669"/>
    <property type="project" value="UniProtKB-KW"/>
</dbReference>
<feature type="transmembrane region" description="Helical" evidence="10">
    <location>
        <begin position="621"/>
        <end position="642"/>
    </location>
</feature>
<feature type="transmembrane region" description="Helical" evidence="10">
    <location>
        <begin position="277"/>
        <end position="300"/>
    </location>
</feature>
<keyword evidence="2" id="KW-0813">Transport</keyword>
<dbReference type="PANTHER" id="PTHR43549:SF3">
    <property type="entry name" value="MULTIDRUG RESISTANCE PROTEIN YPNP-RELATED"/>
    <property type="match status" value="1"/>
</dbReference>
<evidence type="ECO:0000256" key="3">
    <source>
        <dbReference type="ARBA" id="ARBA00022475"/>
    </source>
</evidence>
<dbReference type="Pfam" id="PF03023">
    <property type="entry name" value="MurJ"/>
    <property type="match status" value="1"/>
</dbReference>
<dbReference type="PANTHER" id="PTHR43549">
    <property type="entry name" value="MULTIDRUG RESISTANCE PROTEIN YPNP-RELATED"/>
    <property type="match status" value="1"/>
</dbReference>
<organism evidence="11 12">
    <name type="scientific">Streptomyces klenkii</name>
    <dbReference type="NCBI Taxonomy" id="1420899"/>
    <lineage>
        <taxon>Bacteria</taxon>
        <taxon>Bacillati</taxon>
        <taxon>Actinomycetota</taxon>
        <taxon>Actinomycetes</taxon>
        <taxon>Kitasatosporales</taxon>
        <taxon>Streptomycetaceae</taxon>
        <taxon>Streptomyces</taxon>
    </lineage>
</organism>
<evidence type="ECO:0000256" key="2">
    <source>
        <dbReference type="ARBA" id="ARBA00022448"/>
    </source>
</evidence>
<evidence type="ECO:0000256" key="6">
    <source>
        <dbReference type="ARBA" id="ARBA00022984"/>
    </source>
</evidence>
<dbReference type="GO" id="GO:0009252">
    <property type="term" value="P:peptidoglycan biosynthetic process"/>
    <property type="evidence" value="ECO:0007669"/>
    <property type="project" value="UniProtKB-KW"/>
</dbReference>
<feature type="compositionally biased region" description="Pro residues" evidence="9">
    <location>
        <begin position="165"/>
        <end position="175"/>
    </location>
</feature>
<sequence>MNAPYDGDRGQGAGGDQRGQYPPPPPAPGTPRQGPYARDPYLRDAYASEPYPGHDPAAQDPVSDALYDRATPPAPPGTYRNTYPLQQGPGSQQGPGTGSHPWPPAPGDDDATKQFAAVDGFADPPGEDGPQRDAFAHLYRDQQQPYEPPRTPGQQIPAPGQYGSPVPPPKIPAPEPAEEPEPAPQAKGGKAASLLKSSALMAAGTMVSRLLGFGRNLVMAAAIGVGTLNDDYQVANVLPTMIYILVGGGALNAVFIPQLVRAMKNDEDGGEAYANRLLTLVIVLLAGVTTVCVLGAPLFIQAMSPTIAADPHRMDVAVAFARYCLPTMFFMGVHVVLGQILNARGKFGAMMWTPVLNNIIIIATFGSFIWAFGPFTDSNVNAASIPAEGVRLIGIGTLLGLVVQALAMLPYLREAGFRLRPRFDWRGQGLGKAAGLAKWTFFFVLANQLSMVVVTQLATKAGALAEKGGHTGTGITAYNFALQLWQMPQAIITVSVMTAVLPRISRAAHDGDASAVRDDLSHGLRTSAVAIVPCAFAFLALGVPMATLMFSGGSGTEGATNIGFILMAFGLGLIPYSAQYVILRGFYAYEDTRTPFYNTLIVSAAFAASAFLSYVLLPARWAVAGMAFSYGLGYAVGVGVAWRRLRTRLGGDLDGSRVIRTYARLAGACVPAALIGGAVSYGISEVLGKGVLGSLASLTGGGLILIAVFYVAAKRMRIEELTAMVGMVRGRLGR</sequence>
<keyword evidence="6" id="KW-0573">Peptidoglycan synthesis</keyword>
<feature type="transmembrane region" description="Helical" evidence="10">
    <location>
        <begin position="595"/>
        <end position="615"/>
    </location>
</feature>
<dbReference type="RefSeq" id="WP_120754994.1">
    <property type="nucleotide sequence ID" value="NZ_RBAM01000004.1"/>
</dbReference>
<dbReference type="PRINTS" id="PR01806">
    <property type="entry name" value="VIRFACTRMVIN"/>
</dbReference>
<keyword evidence="8 10" id="KW-0472">Membrane</keyword>
<evidence type="ECO:0000256" key="8">
    <source>
        <dbReference type="ARBA" id="ARBA00023136"/>
    </source>
</evidence>
<feature type="transmembrane region" description="Helical" evidence="10">
    <location>
        <begin position="355"/>
        <end position="372"/>
    </location>
</feature>
<feature type="transmembrane region" description="Helical" evidence="10">
    <location>
        <begin position="662"/>
        <end position="683"/>
    </location>
</feature>
<evidence type="ECO:0000313" key="11">
    <source>
        <dbReference type="EMBL" id="RKN74439.1"/>
    </source>
</evidence>
<keyword evidence="4 10" id="KW-0812">Transmembrane</keyword>
<feature type="transmembrane region" description="Helical" evidence="10">
    <location>
        <begin position="562"/>
        <end position="583"/>
    </location>
</feature>
<proteinExistence type="predicted"/>
<feature type="transmembrane region" description="Helical" evidence="10">
    <location>
        <begin position="527"/>
        <end position="550"/>
    </location>
</feature>
<dbReference type="EMBL" id="RBAM01000004">
    <property type="protein sequence ID" value="RKN74439.1"/>
    <property type="molecule type" value="Genomic_DNA"/>
</dbReference>
<gene>
    <name evidence="11" type="primary">murJ</name>
    <name evidence="11" type="ORF">D7231_11265</name>
</gene>
<feature type="transmembrane region" description="Helical" evidence="10">
    <location>
        <begin position="695"/>
        <end position="713"/>
    </location>
</feature>
<dbReference type="GO" id="GO:0005886">
    <property type="term" value="C:plasma membrane"/>
    <property type="evidence" value="ECO:0007669"/>
    <property type="project" value="UniProtKB-SubCell"/>
</dbReference>
<keyword evidence="12" id="KW-1185">Reference proteome</keyword>
<feature type="transmembrane region" description="Helical" evidence="10">
    <location>
        <begin position="234"/>
        <end position="256"/>
    </location>
</feature>
<evidence type="ECO:0000256" key="10">
    <source>
        <dbReference type="SAM" id="Phobius"/>
    </source>
</evidence>
<comment type="subcellular location">
    <subcellularLocation>
        <location evidence="1">Cell membrane</location>
        <topology evidence="1">Multi-pass membrane protein</topology>
    </subcellularLocation>
</comment>
<keyword evidence="5" id="KW-0133">Cell shape</keyword>
<dbReference type="InterPro" id="IPR004268">
    <property type="entry name" value="MurJ"/>
</dbReference>
<feature type="region of interest" description="Disordered" evidence="9">
    <location>
        <begin position="143"/>
        <end position="190"/>
    </location>
</feature>
<feature type="transmembrane region" description="Helical" evidence="10">
    <location>
        <begin position="210"/>
        <end position="228"/>
    </location>
</feature>
<name>A0A3B0BQC1_9ACTN</name>
<accession>A0A3B0BQC1</accession>
<protein>
    <submittedName>
        <fullName evidence="11">Murein biosynthesis integral membrane protein MurJ</fullName>
    </submittedName>
</protein>
<evidence type="ECO:0000256" key="9">
    <source>
        <dbReference type="SAM" id="MobiDB-lite"/>
    </source>
</evidence>
<evidence type="ECO:0000256" key="1">
    <source>
        <dbReference type="ARBA" id="ARBA00004651"/>
    </source>
</evidence>
<reference evidence="11 12" key="1">
    <citation type="journal article" date="2015" name="Antonie Van Leeuwenhoek">
        <title>Streptomyces klenkii sp. nov., isolated from deep marine sediment.</title>
        <authorList>
            <person name="Veyisoglu A."/>
            <person name="Sahin N."/>
        </authorList>
    </citation>
    <scope>NUCLEOTIDE SEQUENCE [LARGE SCALE GENOMIC DNA]</scope>
    <source>
        <strain evidence="11 12">KCTC 29202</strain>
    </source>
</reference>
<evidence type="ECO:0000256" key="7">
    <source>
        <dbReference type="ARBA" id="ARBA00022989"/>
    </source>
</evidence>
<feature type="transmembrane region" description="Helical" evidence="10">
    <location>
        <begin position="320"/>
        <end position="343"/>
    </location>
</feature>
<feature type="transmembrane region" description="Helical" evidence="10">
    <location>
        <begin position="392"/>
        <end position="412"/>
    </location>
</feature>
<keyword evidence="3" id="KW-1003">Cell membrane</keyword>
<evidence type="ECO:0000256" key="5">
    <source>
        <dbReference type="ARBA" id="ARBA00022960"/>
    </source>
</evidence>
<dbReference type="InterPro" id="IPR052031">
    <property type="entry name" value="Membrane_Transporter-Flippase"/>
</dbReference>
<dbReference type="NCBIfam" id="TIGR01695">
    <property type="entry name" value="murJ_mviN"/>
    <property type="match status" value="1"/>
</dbReference>
<dbReference type="CDD" id="cd13123">
    <property type="entry name" value="MATE_MurJ_like"/>
    <property type="match status" value="1"/>
</dbReference>
<evidence type="ECO:0000313" key="12">
    <source>
        <dbReference type="Proteomes" id="UP000270343"/>
    </source>
</evidence>
<dbReference type="OrthoDB" id="9786339at2"/>
<comment type="caution">
    <text evidence="11">The sequence shown here is derived from an EMBL/GenBank/DDBJ whole genome shotgun (WGS) entry which is preliminary data.</text>
</comment>
<feature type="region of interest" description="Disordered" evidence="9">
    <location>
        <begin position="1"/>
        <end position="114"/>
    </location>
</feature>